<proteinExistence type="predicted"/>
<dbReference type="AlphaFoldDB" id="A0ABD2NXG3"/>
<accession>A0ABD2NXG3</accession>
<feature type="region of interest" description="Disordered" evidence="1">
    <location>
        <begin position="78"/>
        <end position="142"/>
    </location>
</feature>
<reference evidence="2 3" key="1">
    <citation type="journal article" date="2021" name="BMC Biol.">
        <title>Horizontally acquired antibacterial genes associated with adaptive radiation of ladybird beetles.</title>
        <authorList>
            <person name="Li H.S."/>
            <person name="Tang X.F."/>
            <person name="Huang Y.H."/>
            <person name="Xu Z.Y."/>
            <person name="Chen M.L."/>
            <person name="Du X.Y."/>
            <person name="Qiu B.Y."/>
            <person name="Chen P.T."/>
            <person name="Zhang W."/>
            <person name="Slipinski A."/>
            <person name="Escalona H.E."/>
            <person name="Waterhouse R.M."/>
            <person name="Zwick A."/>
            <person name="Pang H."/>
        </authorList>
    </citation>
    <scope>NUCLEOTIDE SEQUENCE [LARGE SCALE GENOMIC DNA]</scope>
    <source>
        <strain evidence="2">SYSU2018</strain>
    </source>
</reference>
<organism evidence="2 3">
    <name type="scientific">Cryptolaemus montrouzieri</name>
    <dbReference type="NCBI Taxonomy" id="559131"/>
    <lineage>
        <taxon>Eukaryota</taxon>
        <taxon>Metazoa</taxon>
        <taxon>Ecdysozoa</taxon>
        <taxon>Arthropoda</taxon>
        <taxon>Hexapoda</taxon>
        <taxon>Insecta</taxon>
        <taxon>Pterygota</taxon>
        <taxon>Neoptera</taxon>
        <taxon>Endopterygota</taxon>
        <taxon>Coleoptera</taxon>
        <taxon>Polyphaga</taxon>
        <taxon>Cucujiformia</taxon>
        <taxon>Coccinelloidea</taxon>
        <taxon>Coccinellidae</taxon>
        <taxon>Scymninae</taxon>
        <taxon>Scymnini</taxon>
        <taxon>Cryptolaemus</taxon>
    </lineage>
</organism>
<name>A0ABD2NXG3_9CUCU</name>
<protein>
    <submittedName>
        <fullName evidence="2">Uncharacterized protein</fullName>
    </submittedName>
</protein>
<feature type="compositionally biased region" description="Basic and acidic residues" evidence="1">
    <location>
        <begin position="10"/>
        <end position="24"/>
    </location>
</feature>
<keyword evidence="3" id="KW-1185">Reference proteome</keyword>
<evidence type="ECO:0000256" key="1">
    <source>
        <dbReference type="SAM" id="MobiDB-lite"/>
    </source>
</evidence>
<feature type="compositionally biased region" description="Basic residues" evidence="1">
    <location>
        <begin position="85"/>
        <end position="95"/>
    </location>
</feature>
<evidence type="ECO:0000313" key="2">
    <source>
        <dbReference type="EMBL" id="KAL3283350.1"/>
    </source>
</evidence>
<evidence type="ECO:0000313" key="3">
    <source>
        <dbReference type="Proteomes" id="UP001516400"/>
    </source>
</evidence>
<feature type="compositionally biased region" description="Basic and acidic residues" evidence="1">
    <location>
        <begin position="96"/>
        <end position="111"/>
    </location>
</feature>
<gene>
    <name evidence="2" type="ORF">HHI36_006498</name>
</gene>
<dbReference type="EMBL" id="JABFTP020000144">
    <property type="protein sequence ID" value="KAL3283350.1"/>
    <property type="molecule type" value="Genomic_DNA"/>
</dbReference>
<dbReference type="Proteomes" id="UP001516400">
    <property type="component" value="Unassembled WGS sequence"/>
</dbReference>
<feature type="region of interest" description="Disordered" evidence="1">
    <location>
        <begin position="1"/>
        <end position="29"/>
    </location>
</feature>
<sequence>MDNGENLCAQKKEPEEIIDTKNEPDTNNSSRFHYFYLKLLKRKVEGSTWKKMQSEKAHLEKDEEEKKRIRKMTKILKKSETPKALQKKMLMKTRRTILEKSRNNPKKKTEPEVSSDPLSKNDHELDTSDPSSTKKIKYFALR</sequence>
<comment type="caution">
    <text evidence="2">The sequence shown here is derived from an EMBL/GenBank/DDBJ whole genome shotgun (WGS) entry which is preliminary data.</text>
</comment>